<keyword evidence="2" id="KW-1185">Reference proteome</keyword>
<comment type="caution">
    <text evidence="1">The sequence shown here is derived from an EMBL/GenBank/DDBJ whole genome shotgun (WGS) entry which is preliminary data.</text>
</comment>
<dbReference type="PATRIC" id="fig|1357400.3.peg.1514"/>
<gene>
    <name evidence="1" type="ORF">HMPREF2086_01115</name>
</gene>
<organism evidence="1 2">
    <name type="scientific">Helicobacter macacae MIT 99-5501</name>
    <dbReference type="NCBI Taxonomy" id="1357400"/>
    <lineage>
        <taxon>Bacteria</taxon>
        <taxon>Pseudomonadati</taxon>
        <taxon>Campylobacterota</taxon>
        <taxon>Epsilonproteobacteria</taxon>
        <taxon>Campylobacterales</taxon>
        <taxon>Helicobacteraceae</taxon>
        <taxon>Helicobacter</taxon>
    </lineage>
</organism>
<accession>V8C983</accession>
<reference evidence="1 2" key="1">
    <citation type="journal article" date="2014" name="Genome Announc.">
        <title>Draft genome sequences of six enterohepatic helicobacter species isolated from humans and one from rhesus macaques.</title>
        <authorList>
            <person name="Shen Z."/>
            <person name="Sheh A."/>
            <person name="Young S.K."/>
            <person name="Abouelliel A."/>
            <person name="Ward D.V."/>
            <person name="Earl A.M."/>
            <person name="Fox J.G."/>
        </authorList>
    </citation>
    <scope>NUCLEOTIDE SEQUENCE [LARGE SCALE GENOMIC DNA]</scope>
    <source>
        <strain evidence="1 2">MIT 99-5501</strain>
    </source>
</reference>
<dbReference type="STRING" id="1357400.HMPREF2086_01115"/>
<proteinExistence type="predicted"/>
<evidence type="ECO:0000313" key="2">
    <source>
        <dbReference type="Proteomes" id="UP000018731"/>
    </source>
</evidence>
<dbReference type="HOGENOM" id="CLU_107483_1_0_7"/>
<name>V8C983_9HELI</name>
<dbReference type="EMBL" id="AZJI01000005">
    <property type="protein sequence ID" value="ETD23316.1"/>
    <property type="molecule type" value="Genomic_DNA"/>
</dbReference>
<dbReference type="RefSeq" id="WP_023927841.1">
    <property type="nucleotide sequence ID" value="NZ_KI669454.1"/>
</dbReference>
<sequence>MLQYAKFNGKITTQITQKYTNIRIFLQAQKFIKLFSQARLNGYTSPQEHEENLALIGTISRKIGILEIILRNSIDEIMQAQNPKWLQSLPQDFELKKDKNEQNPTRDKIISMQSLGFWVRVVEHYKIHNQVFGKDFLDNLDLKKYCAKNPHHFYSTSIMRHHKVSAIIQLFRLIRNRAFHFENLYKITQNGYPRLNVKIQNKHKEKAYIAIKPSKITVFLDDLITNFDKDLITYARYNENIKN</sequence>
<evidence type="ECO:0008006" key="3">
    <source>
        <dbReference type="Google" id="ProtNLM"/>
    </source>
</evidence>
<evidence type="ECO:0000313" key="1">
    <source>
        <dbReference type="EMBL" id="ETD23316.1"/>
    </source>
</evidence>
<dbReference type="AlphaFoldDB" id="V8C983"/>
<protein>
    <recommendedName>
        <fullName evidence="3">CAAX protease</fullName>
    </recommendedName>
</protein>
<dbReference type="Proteomes" id="UP000018731">
    <property type="component" value="Unassembled WGS sequence"/>
</dbReference>
<dbReference type="eggNOG" id="ENOG50309ZT">
    <property type="taxonomic scope" value="Bacteria"/>
</dbReference>